<feature type="non-terminal residue" evidence="2">
    <location>
        <position position="1"/>
    </location>
</feature>
<feature type="non-terminal residue" evidence="2">
    <location>
        <position position="238"/>
    </location>
</feature>
<name>A7SC67_NEMVE</name>
<dbReference type="Proteomes" id="UP000001593">
    <property type="component" value="Unassembled WGS sequence"/>
</dbReference>
<proteinExistence type="inferred from homology"/>
<evidence type="ECO:0008006" key="4">
    <source>
        <dbReference type="Google" id="ProtNLM"/>
    </source>
</evidence>
<dbReference type="InParanoid" id="A7SC67"/>
<dbReference type="PANTHER" id="PTHR28584">
    <property type="entry name" value="FAMILY WITH SEQUENCE SIMILARITY 228 MEMBER A"/>
    <property type="match status" value="1"/>
</dbReference>
<dbReference type="eggNOG" id="ENOG502S14E">
    <property type="taxonomic scope" value="Eukaryota"/>
</dbReference>
<dbReference type="FunCoup" id="A7SC67">
    <property type="interactions" value="16"/>
</dbReference>
<evidence type="ECO:0000313" key="3">
    <source>
        <dbReference type="Proteomes" id="UP000001593"/>
    </source>
</evidence>
<dbReference type="STRING" id="45351.A7SC67"/>
<dbReference type="AlphaFoldDB" id="A7SC67"/>
<accession>A7SC67</accession>
<dbReference type="OrthoDB" id="9905773at2759"/>
<protein>
    <recommendedName>
        <fullName evidence="4">Protein FAM228B</fullName>
    </recommendedName>
</protein>
<sequence length="238" mass="27959">SSSPSSEQTFKIQNWLNEKSVRGIQERTDFESRATRNMYTTLLENEDSFVKEVDGYLHYKSMLDRRKKQLLHKKWSERVYFPVKEQIDQEMNGPNYKNLDKRKRTIYKHYLDYSNNKGVVFLDVMSPEEYDPLALNKNRPGPLKAITTKLDDCLISQGATRSEEDRIELGCITGERMPDKEIENIRKPPPPLVPLGRQGTECKTWLRMQLHDIDSDVRMRSGLRMKGTYNDTDIDFEE</sequence>
<dbReference type="PANTHER" id="PTHR28584:SF1">
    <property type="entry name" value="PROTEIN FAM228B"/>
    <property type="match status" value="1"/>
</dbReference>
<dbReference type="PhylomeDB" id="A7SC67"/>
<dbReference type="KEGG" id="nve:5510280"/>
<gene>
    <name evidence="2" type="ORF">NEMVEDRAFT_v1g112977</name>
</gene>
<dbReference type="OMA" id="KVCSYKK"/>
<organism evidence="2 3">
    <name type="scientific">Nematostella vectensis</name>
    <name type="common">Starlet sea anemone</name>
    <dbReference type="NCBI Taxonomy" id="45351"/>
    <lineage>
        <taxon>Eukaryota</taxon>
        <taxon>Metazoa</taxon>
        <taxon>Cnidaria</taxon>
        <taxon>Anthozoa</taxon>
        <taxon>Hexacorallia</taxon>
        <taxon>Actiniaria</taxon>
        <taxon>Edwardsiidae</taxon>
        <taxon>Nematostella</taxon>
    </lineage>
</organism>
<dbReference type="InterPro" id="IPR040046">
    <property type="entry name" value="FAM228"/>
</dbReference>
<evidence type="ECO:0000256" key="1">
    <source>
        <dbReference type="ARBA" id="ARBA00007753"/>
    </source>
</evidence>
<dbReference type="HOGENOM" id="CLU_067936_0_0_1"/>
<comment type="similarity">
    <text evidence="1">Belongs to the FAM228 family.</text>
</comment>
<dbReference type="EMBL" id="DS469621">
    <property type="protein sequence ID" value="EDO38688.1"/>
    <property type="molecule type" value="Genomic_DNA"/>
</dbReference>
<evidence type="ECO:0000313" key="2">
    <source>
        <dbReference type="EMBL" id="EDO38688.1"/>
    </source>
</evidence>
<reference evidence="2 3" key="1">
    <citation type="journal article" date="2007" name="Science">
        <title>Sea anemone genome reveals ancestral eumetazoan gene repertoire and genomic organization.</title>
        <authorList>
            <person name="Putnam N.H."/>
            <person name="Srivastava M."/>
            <person name="Hellsten U."/>
            <person name="Dirks B."/>
            <person name="Chapman J."/>
            <person name="Salamov A."/>
            <person name="Terry A."/>
            <person name="Shapiro H."/>
            <person name="Lindquist E."/>
            <person name="Kapitonov V.V."/>
            <person name="Jurka J."/>
            <person name="Genikhovich G."/>
            <person name="Grigoriev I.V."/>
            <person name="Lucas S.M."/>
            <person name="Steele R.E."/>
            <person name="Finnerty J.R."/>
            <person name="Technau U."/>
            <person name="Martindale M.Q."/>
            <person name="Rokhsar D.S."/>
        </authorList>
    </citation>
    <scope>NUCLEOTIDE SEQUENCE [LARGE SCALE GENOMIC DNA]</scope>
    <source>
        <strain evidence="3">CH2 X CH6</strain>
    </source>
</reference>
<keyword evidence="3" id="KW-1185">Reference proteome</keyword>